<proteinExistence type="predicted"/>
<dbReference type="AlphaFoldDB" id="A0A8S9NR94"/>
<protein>
    <submittedName>
        <fullName evidence="2">Uncharacterized protein</fullName>
    </submittedName>
</protein>
<gene>
    <name evidence="2" type="ORF">F2Q69_00043215</name>
</gene>
<evidence type="ECO:0000313" key="2">
    <source>
        <dbReference type="EMBL" id="KAF3503609.1"/>
    </source>
</evidence>
<feature type="region of interest" description="Disordered" evidence="1">
    <location>
        <begin position="36"/>
        <end position="55"/>
    </location>
</feature>
<evidence type="ECO:0000256" key="1">
    <source>
        <dbReference type="SAM" id="MobiDB-lite"/>
    </source>
</evidence>
<dbReference type="Proteomes" id="UP000712600">
    <property type="component" value="Unassembled WGS sequence"/>
</dbReference>
<dbReference type="EMBL" id="QGKX02001621">
    <property type="protein sequence ID" value="KAF3503609.1"/>
    <property type="molecule type" value="Genomic_DNA"/>
</dbReference>
<evidence type="ECO:0000313" key="3">
    <source>
        <dbReference type="Proteomes" id="UP000712600"/>
    </source>
</evidence>
<sequence>MNGIVEAIACRRQSQPCNAKRAIACQKKPPLARVEARSPGVRAGEETSETMNLLS</sequence>
<name>A0A8S9NR94_BRACR</name>
<accession>A0A8S9NR94</accession>
<comment type="caution">
    <text evidence="2">The sequence shown here is derived from an EMBL/GenBank/DDBJ whole genome shotgun (WGS) entry which is preliminary data.</text>
</comment>
<organism evidence="2 3">
    <name type="scientific">Brassica cretica</name>
    <name type="common">Mustard</name>
    <dbReference type="NCBI Taxonomy" id="69181"/>
    <lineage>
        <taxon>Eukaryota</taxon>
        <taxon>Viridiplantae</taxon>
        <taxon>Streptophyta</taxon>
        <taxon>Embryophyta</taxon>
        <taxon>Tracheophyta</taxon>
        <taxon>Spermatophyta</taxon>
        <taxon>Magnoliopsida</taxon>
        <taxon>eudicotyledons</taxon>
        <taxon>Gunneridae</taxon>
        <taxon>Pentapetalae</taxon>
        <taxon>rosids</taxon>
        <taxon>malvids</taxon>
        <taxon>Brassicales</taxon>
        <taxon>Brassicaceae</taxon>
        <taxon>Brassiceae</taxon>
        <taxon>Brassica</taxon>
    </lineage>
</organism>
<reference evidence="2" key="1">
    <citation type="submission" date="2019-12" db="EMBL/GenBank/DDBJ databases">
        <title>Genome sequencing and annotation of Brassica cretica.</title>
        <authorList>
            <person name="Studholme D.J."/>
            <person name="Sarris P."/>
        </authorList>
    </citation>
    <scope>NUCLEOTIDE SEQUENCE</scope>
    <source>
        <strain evidence="2">PFS-109/04</strain>
        <tissue evidence="2">Leaf</tissue>
    </source>
</reference>